<evidence type="ECO:0000256" key="3">
    <source>
        <dbReference type="ARBA" id="ARBA00022490"/>
    </source>
</evidence>
<keyword evidence="6" id="KW-1185">Reference proteome</keyword>
<accession>A0AAD1ZM54</accession>
<keyword evidence="3" id="KW-0963">Cytoplasm</keyword>
<keyword evidence="4" id="KW-0539">Nucleus</keyword>
<protein>
    <submittedName>
        <fullName evidence="5">Uncharacterized protein</fullName>
    </submittedName>
</protein>
<dbReference type="Proteomes" id="UP000834106">
    <property type="component" value="Chromosome 10"/>
</dbReference>
<dbReference type="EMBL" id="OU503045">
    <property type="protein sequence ID" value="CAI9769492.1"/>
    <property type="molecule type" value="Genomic_DNA"/>
</dbReference>
<dbReference type="PANTHER" id="PTHR31250">
    <property type="entry name" value="IQ DOMAIN-CONTAINING PROTEIN IQM3"/>
    <property type="match status" value="1"/>
</dbReference>
<dbReference type="GO" id="GO:0005737">
    <property type="term" value="C:cytoplasm"/>
    <property type="evidence" value="ECO:0007669"/>
    <property type="project" value="UniProtKB-SubCell"/>
</dbReference>
<dbReference type="InterPro" id="IPR044159">
    <property type="entry name" value="IQM"/>
</dbReference>
<comment type="subcellular location">
    <subcellularLocation>
        <location evidence="2">Cytoplasm</location>
    </subcellularLocation>
    <subcellularLocation>
        <location evidence="1">Nucleus</location>
    </subcellularLocation>
</comment>
<gene>
    <name evidence="5" type="ORF">FPE_LOCUS16798</name>
</gene>
<evidence type="ECO:0000256" key="2">
    <source>
        <dbReference type="ARBA" id="ARBA00004496"/>
    </source>
</evidence>
<reference evidence="5" key="1">
    <citation type="submission" date="2023-05" db="EMBL/GenBank/DDBJ databases">
        <authorList>
            <person name="Huff M."/>
        </authorList>
    </citation>
    <scope>NUCLEOTIDE SEQUENCE</scope>
</reference>
<proteinExistence type="predicted"/>
<evidence type="ECO:0000313" key="5">
    <source>
        <dbReference type="EMBL" id="CAI9769492.1"/>
    </source>
</evidence>
<organism evidence="5 6">
    <name type="scientific">Fraxinus pennsylvanica</name>
    <dbReference type="NCBI Taxonomy" id="56036"/>
    <lineage>
        <taxon>Eukaryota</taxon>
        <taxon>Viridiplantae</taxon>
        <taxon>Streptophyta</taxon>
        <taxon>Embryophyta</taxon>
        <taxon>Tracheophyta</taxon>
        <taxon>Spermatophyta</taxon>
        <taxon>Magnoliopsida</taxon>
        <taxon>eudicotyledons</taxon>
        <taxon>Gunneridae</taxon>
        <taxon>Pentapetalae</taxon>
        <taxon>asterids</taxon>
        <taxon>lamiids</taxon>
        <taxon>Lamiales</taxon>
        <taxon>Oleaceae</taxon>
        <taxon>Oleeae</taxon>
        <taxon>Fraxinus</taxon>
    </lineage>
</organism>
<sequence length="121" mass="14486">MEKLVPKVKAYHCLVSEFPTLLYKETQLGERKELVPQIDPRHRYGNNLQLYYKLWSKSSTSQHFFFWLDFGDGKEVDLEECPRSKLDQQCVKYFGPVCDQNYITICKIIFFYIDGMFDKCY</sequence>
<evidence type="ECO:0000313" key="6">
    <source>
        <dbReference type="Proteomes" id="UP000834106"/>
    </source>
</evidence>
<dbReference type="AlphaFoldDB" id="A0AAD1ZM54"/>
<dbReference type="PANTHER" id="PTHR31250:SF27">
    <property type="entry name" value="IQ DOMAIN-CONTAINING PROTEIN IQM5"/>
    <property type="match status" value="1"/>
</dbReference>
<evidence type="ECO:0000256" key="1">
    <source>
        <dbReference type="ARBA" id="ARBA00004123"/>
    </source>
</evidence>
<evidence type="ECO:0000256" key="4">
    <source>
        <dbReference type="ARBA" id="ARBA00023242"/>
    </source>
</evidence>
<dbReference type="GO" id="GO:0005634">
    <property type="term" value="C:nucleus"/>
    <property type="evidence" value="ECO:0007669"/>
    <property type="project" value="UniProtKB-SubCell"/>
</dbReference>
<name>A0AAD1ZM54_9LAMI</name>